<feature type="chain" id="PRO_5008718498" evidence="1">
    <location>
        <begin position="23"/>
        <end position="112"/>
    </location>
</feature>
<evidence type="ECO:0000256" key="1">
    <source>
        <dbReference type="SAM" id="SignalP"/>
    </source>
</evidence>
<feature type="signal peptide" evidence="1">
    <location>
        <begin position="1"/>
        <end position="22"/>
    </location>
</feature>
<accession>A0A1C5IA85</accession>
<name>A0A1C5IA85_9ACTN</name>
<dbReference type="Proteomes" id="UP000198215">
    <property type="component" value="Chromosome I"/>
</dbReference>
<dbReference type="InterPro" id="IPR025711">
    <property type="entry name" value="PepSY"/>
</dbReference>
<dbReference type="Gene3D" id="3.10.450.40">
    <property type="match status" value="1"/>
</dbReference>
<evidence type="ECO:0000313" key="3">
    <source>
        <dbReference type="EMBL" id="SCG55033.1"/>
    </source>
</evidence>
<proteinExistence type="predicted"/>
<evidence type="ECO:0000313" key="4">
    <source>
        <dbReference type="Proteomes" id="UP000198215"/>
    </source>
</evidence>
<dbReference type="OrthoDB" id="3398059at2"/>
<dbReference type="AlphaFoldDB" id="A0A1C5IA85"/>
<keyword evidence="4" id="KW-1185">Reference proteome</keyword>
<dbReference type="RefSeq" id="WP_088976067.1">
    <property type="nucleotide sequence ID" value="NZ_LT607753.1"/>
</dbReference>
<sequence length="112" mass="11777">MRKAVLLVVAVGGMLVAGTAIASAKDGRDRVATPPGGPAFELRIDPELDARFGPRPVNAVQAAEIVTARFGGQVTRAELDEEGGRPIWEMKLRGARVGEVDVDAVDGTVLTR</sequence>
<evidence type="ECO:0000259" key="2">
    <source>
        <dbReference type="Pfam" id="PF03413"/>
    </source>
</evidence>
<dbReference type="EMBL" id="LT607753">
    <property type="protein sequence ID" value="SCG55033.1"/>
    <property type="molecule type" value="Genomic_DNA"/>
</dbReference>
<dbReference type="Pfam" id="PF03413">
    <property type="entry name" value="PepSY"/>
    <property type="match status" value="1"/>
</dbReference>
<feature type="domain" description="PepSY" evidence="2">
    <location>
        <begin position="58"/>
        <end position="110"/>
    </location>
</feature>
<reference evidence="4" key="1">
    <citation type="submission" date="2016-06" db="EMBL/GenBank/DDBJ databases">
        <authorList>
            <person name="Varghese N."/>
            <person name="Submissions Spin"/>
        </authorList>
    </citation>
    <scope>NUCLEOTIDE SEQUENCE [LARGE SCALE GENOMIC DNA]</scope>
    <source>
        <strain evidence="4">DSM 45161</strain>
    </source>
</reference>
<gene>
    <name evidence="3" type="ORF">GA0070614_2454</name>
</gene>
<organism evidence="3 4">
    <name type="scientific">Micromonospora coxensis</name>
    <dbReference type="NCBI Taxonomy" id="356852"/>
    <lineage>
        <taxon>Bacteria</taxon>
        <taxon>Bacillati</taxon>
        <taxon>Actinomycetota</taxon>
        <taxon>Actinomycetes</taxon>
        <taxon>Micromonosporales</taxon>
        <taxon>Micromonosporaceae</taxon>
        <taxon>Micromonospora</taxon>
    </lineage>
</organism>
<protein>
    <submittedName>
        <fullName evidence="3">Peptidase propeptide and YPEB domain-containing protein</fullName>
    </submittedName>
</protein>
<keyword evidence="1" id="KW-0732">Signal</keyword>